<accession>A0AAN9XXY5</accession>
<organism evidence="1 2">
    <name type="scientific">Parthenolecanium corni</name>
    <dbReference type="NCBI Taxonomy" id="536013"/>
    <lineage>
        <taxon>Eukaryota</taxon>
        <taxon>Metazoa</taxon>
        <taxon>Ecdysozoa</taxon>
        <taxon>Arthropoda</taxon>
        <taxon>Hexapoda</taxon>
        <taxon>Insecta</taxon>
        <taxon>Pterygota</taxon>
        <taxon>Neoptera</taxon>
        <taxon>Paraneoptera</taxon>
        <taxon>Hemiptera</taxon>
        <taxon>Sternorrhyncha</taxon>
        <taxon>Coccoidea</taxon>
        <taxon>Coccidae</taxon>
        <taxon>Parthenolecanium</taxon>
    </lineage>
</organism>
<proteinExistence type="predicted"/>
<evidence type="ECO:0000313" key="2">
    <source>
        <dbReference type="Proteomes" id="UP001367676"/>
    </source>
</evidence>
<gene>
    <name evidence="1" type="ORF">V9T40_014735</name>
</gene>
<reference evidence="1 2" key="1">
    <citation type="submission" date="2024-03" db="EMBL/GenBank/DDBJ databases">
        <title>Adaptation during the transition from Ophiocordyceps entomopathogen to insect associate is accompanied by gene loss and intensified selection.</title>
        <authorList>
            <person name="Ward C.M."/>
            <person name="Onetto C.A."/>
            <person name="Borneman A.R."/>
        </authorList>
    </citation>
    <scope>NUCLEOTIDE SEQUENCE [LARGE SCALE GENOMIC DNA]</scope>
    <source>
        <strain evidence="1">AWRI1</strain>
        <tissue evidence="1">Single Adult Female</tissue>
    </source>
</reference>
<dbReference type="AlphaFoldDB" id="A0AAN9XXY5"/>
<dbReference type="Proteomes" id="UP001367676">
    <property type="component" value="Unassembled WGS sequence"/>
</dbReference>
<evidence type="ECO:0000313" key="1">
    <source>
        <dbReference type="EMBL" id="KAK7571131.1"/>
    </source>
</evidence>
<protein>
    <submittedName>
        <fullName evidence="1">Uncharacterized protein</fullName>
    </submittedName>
</protein>
<dbReference type="EMBL" id="JBBCAQ010000041">
    <property type="protein sequence ID" value="KAK7571131.1"/>
    <property type="molecule type" value="Genomic_DNA"/>
</dbReference>
<sequence>MLLVGWWWRNEREMGQLFLQQLFVDRPVVNVTSLQSAWNLQPHIASRVLITMQECRPQLSDMRTLLDISMIPRQRGQSEPSNYFRQGG</sequence>
<name>A0AAN9XXY5_9HEMI</name>
<comment type="caution">
    <text evidence="1">The sequence shown here is derived from an EMBL/GenBank/DDBJ whole genome shotgun (WGS) entry which is preliminary data.</text>
</comment>
<keyword evidence="2" id="KW-1185">Reference proteome</keyword>